<keyword evidence="4 6" id="KW-0339">Growth factor</keyword>
<dbReference type="InterPro" id="IPR029034">
    <property type="entry name" value="Cystine-knot_cytokine"/>
</dbReference>
<name>A0ABM1ECF4_PRICU</name>
<dbReference type="RefSeq" id="XP_014669875.1">
    <property type="nucleotide sequence ID" value="XM_014814389.1"/>
</dbReference>
<dbReference type="Pfam" id="PF00019">
    <property type="entry name" value="TGF_beta"/>
    <property type="match status" value="1"/>
</dbReference>
<evidence type="ECO:0000256" key="8">
    <source>
        <dbReference type="SAM" id="SignalP"/>
    </source>
</evidence>
<dbReference type="Gene3D" id="2.60.120.970">
    <property type="match status" value="1"/>
</dbReference>
<reference evidence="11" key="1">
    <citation type="submission" date="2025-08" db="UniProtKB">
        <authorList>
            <consortium name="RefSeq"/>
        </authorList>
    </citation>
    <scope>IDENTIFICATION</scope>
</reference>
<dbReference type="PANTHER" id="PTHR11848">
    <property type="entry name" value="TGF-BETA FAMILY"/>
    <property type="match status" value="1"/>
</dbReference>
<dbReference type="CDD" id="cd13761">
    <property type="entry name" value="TGF_beta_BMP5_like"/>
    <property type="match status" value="1"/>
</dbReference>
<dbReference type="Proteomes" id="UP000695022">
    <property type="component" value="Unplaced"/>
</dbReference>
<evidence type="ECO:0000313" key="11">
    <source>
        <dbReference type="RefSeq" id="XP_014669875.1"/>
    </source>
</evidence>
<keyword evidence="3" id="KW-0964">Secreted</keyword>
<dbReference type="PANTHER" id="PTHR11848:SF300">
    <property type="entry name" value="CVG1 PROTEIN"/>
    <property type="match status" value="1"/>
</dbReference>
<evidence type="ECO:0000256" key="5">
    <source>
        <dbReference type="ARBA" id="ARBA00023157"/>
    </source>
</evidence>
<dbReference type="GeneID" id="106810914"/>
<keyword evidence="8" id="KW-0732">Signal</keyword>
<comment type="subcellular location">
    <subcellularLocation>
        <location evidence="1">Secreted</location>
    </subcellularLocation>
</comment>
<dbReference type="InterPro" id="IPR015615">
    <property type="entry name" value="TGF-beta-rel"/>
</dbReference>
<keyword evidence="5" id="KW-1015">Disulfide bond</keyword>
<dbReference type="InterPro" id="IPR001839">
    <property type="entry name" value="TGF-b_C"/>
</dbReference>
<dbReference type="SMART" id="SM00204">
    <property type="entry name" value="TGFB"/>
    <property type="match status" value="1"/>
</dbReference>
<organism evidence="10 11">
    <name type="scientific">Priapulus caudatus</name>
    <name type="common">Priapulid worm</name>
    <dbReference type="NCBI Taxonomy" id="37621"/>
    <lineage>
        <taxon>Eukaryota</taxon>
        <taxon>Metazoa</taxon>
        <taxon>Ecdysozoa</taxon>
        <taxon>Scalidophora</taxon>
        <taxon>Priapulida</taxon>
        <taxon>Priapulimorpha</taxon>
        <taxon>Priapulimorphida</taxon>
        <taxon>Priapulidae</taxon>
        <taxon>Priapulus</taxon>
    </lineage>
</organism>
<dbReference type="PROSITE" id="PS00250">
    <property type="entry name" value="TGF_BETA_1"/>
    <property type="match status" value="1"/>
</dbReference>
<gene>
    <name evidence="11" type="primary">LOC106810914</name>
</gene>
<evidence type="ECO:0000313" key="10">
    <source>
        <dbReference type="Proteomes" id="UP000695022"/>
    </source>
</evidence>
<feature type="signal peptide" evidence="8">
    <location>
        <begin position="1"/>
        <end position="24"/>
    </location>
</feature>
<dbReference type="Gene3D" id="2.10.90.10">
    <property type="entry name" value="Cystine-knot cytokines"/>
    <property type="match status" value="1"/>
</dbReference>
<feature type="chain" id="PRO_5046888745" evidence="8">
    <location>
        <begin position="25"/>
        <end position="365"/>
    </location>
</feature>
<evidence type="ECO:0000256" key="2">
    <source>
        <dbReference type="ARBA" id="ARBA00006656"/>
    </source>
</evidence>
<dbReference type="InterPro" id="IPR017948">
    <property type="entry name" value="TGFb_CS"/>
</dbReference>
<dbReference type="InterPro" id="IPR001111">
    <property type="entry name" value="TGF-b_propeptide"/>
</dbReference>
<feature type="region of interest" description="Disordered" evidence="7">
    <location>
        <begin position="40"/>
        <end position="60"/>
    </location>
</feature>
<dbReference type="Pfam" id="PF00688">
    <property type="entry name" value="TGFb_propeptide"/>
    <property type="match status" value="1"/>
</dbReference>
<evidence type="ECO:0000256" key="4">
    <source>
        <dbReference type="ARBA" id="ARBA00023030"/>
    </source>
</evidence>
<evidence type="ECO:0000256" key="3">
    <source>
        <dbReference type="ARBA" id="ARBA00022525"/>
    </source>
</evidence>
<feature type="domain" description="TGF-beta family profile" evidence="9">
    <location>
        <begin position="229"/>
        <end position="365"/>
    </location>
</feature>
<evidence type="ECO:0000256" key="1">
    <source>
        <dbReference type="ARBA" id="ARBA00004613"/>
    </source>
</evidence>
<proteinExistence type="inferred from homology"/>
<protein>
    <submittedName>
        <fullName evidence="11">Protein DVR-1-like</fullName>
    </submittedName>
</protein>
<dbReference type="SUPFAM" id="SSF57501">
    <property type="entry name" value="Cystine-knot cytokines"/>
    <property type="match status" value="1"/>
</dbReference>
<accession>A0ABM1ECF4</accession>
<sequence length="365" mass="40489">MTRTAAALVAAALCALITLPHCDALGDLASLLAGRTAAAAPPAERAGQEPTATTNPLTNPEEAERFLLRGLGLRSRPRPSANASLPSFMLDLYKRMERMNQHAGLGCDYTDSKLAGNVIRSFPNKGSIIEQVSKFGHQRPFFCDREDQLSNMDAFPRAEKLNSAQIRVRLSRDLEGLTFVPKRYKVHIYRLLQDVNASVTHGDITQRQKMTELGRPTHHQNLAADAHARSKRAARANSRKSRNVVMAAETAKVGKRQSKASALCQRRKLYVNFYEIGWSDWIIAPPGYDAYFCDGKCPFPLHEQMNATNHAIIQTLVNSVNRKKVPSACCVPTQLSPVSMLYYDSNSNVVLRQYDDMIVDGCGCR</sequence>
<evidence type="ECO:0000256" key="7">
    <source>
        <dbReference type="SAM" id="MobiDB-lite"/>
    </source>
</evidence>
<dbReference type="PROSITE" id="PS51362">
    <property type="entry name" value="TGF_BETA_2"/>
    <property type="match status" value="1"/>
</dbReference>
<evidence type="ECO:0000256" key="6">
    <source>
        <dbReference type="RuleBase" id="RU000354"/>
    </source>
</evidence>
<keyword evidence="10" id="KW-1185">Reference proteome</keyword>
<comment type="similarity">
    <text evidence="2 6">Belongs to the TGF-beta family.</text>
</comment>
<evidence type="ECO:0000259" key="9">
    <source>
        <dbReference type="PROSITE" id="PS51362"/>
    </source>
</evidence>